<dbReference type="AlphaFoldDB" id="A0A5N6LNA0"/>
<keyword evidence="3" id="KW-1185">Reference proteome</keyword>
<feature type="region of interest" description="Disordered" evidence="1">
    <location>
        <begin position="104"/>
        <end position="123"/>
    </location>
</feature>
<reference evidence="2 3" key="1">
    <citation type="submission" date="2019-05" db="EMBL/GenBank/DDBJ databases">
        <title>Mikania micrantha, genome provides insights into the molecular mechanism of rapid growth.</title>
        <authorList>
            <person name="Liu B."/>
        </authorList>
    </citation>
    <scope>NUCLEOTIDE SEQUENCE [LARGE SCALE GENOMIC DNA]</scope>
    <source>
        <strain evidence="2">NLD-2019</strain>
        <tissue evidence="2">Leaf</tissue>
    </source>
</reference>
<sequence>MLPNQCISYRTYGPQVRQTNLRWSESYIHASEPFGSVKTTTNGSNPSKRAYWALQGSIASTLTIILFDLTRDNPTSSSSFTSVTLKNTIGKPLEGNLKLKNLEGSALDSHPSSPPSCPCQDQRFKSSRSSRGCSHLHLKILEALEVAGDRRAYYLRSLRLLHFFITKVSSCAWDGMHT</sequence>
<comment type="caution">
    <text evidence="2">The sequence shown here is derived from an EMBL/GenBank/DDBJ whole genome shotgun (WGS) entry which is preliminary data.</text>
</comment>
<name>A0A5N6LNA0_9ASTR</name>
<gene>
    <name evidence="2" type="ORF">E3N88_40634</name>
</gene>
<accession>A0A5N6LNA0</accession>
<evidence type="ECO:0000256" key="1">
    <source>
        <dbReference type="SAM" id="MobiDB-lite"/>
    </source>
</evidence>
<dbReference type="EMBL" id="SZYD01000019">
    <property type="protein sequence ID" value="KAD2393657.1"/>
    <property type="molecule type" value="Genomic_DNA"/>
</dbReference>
<organism evidence="2 3">
    <name type="scientific">Mikania micrantha</name>
    <name type="common">bitter vine</name>
    <dbReference type="NCBI Taxonomy" id="192012"/>
    <lineage>
        <taxon>Eukaryota</taxon>
        <taxon>Viridiplantae</taxon>
        <taxon>Streptophyta</taxon>
        <taxon>Embryophyta</taxon>
        <taxon>Tracheophyta</taxon>
        <taxon>Spermatophyta</taxon>
        <taxon>Magnoliopsida</taxon>
        <taxon>eudicotyledons</taxon>
        <taxon>Gunneridae</taxon>
        <taxon>Pentapetalae</taxon>
        <taxon>asterids</taxon>
        <taxon>campanulids</taxon>
        <taxon>Asterales</taxon>
        <taxon>Asteraceae</taxon>
        <taxon>Asteroideae</taxon>
        <taxon>Heliantheae alliance</taxon>
        <taxon>Eupatorieae</taxon>
        <taxon>Mikania</taxon>
    </lineage>
</organism>
<evidence type="ECO:0000313" key="3">
    <source>
        <dbReference type="Proteomes" id="UP000326396"/>
    </source>
</evidence>
<protein>
    <submittedName>
        <fullName evidence="2">Uncharacterized protein</fullName>
    </submittedName>
</protein>
<proteinExistence type="predicted"/>
<dbReference type="Proteomes" id="UP000326396">
    <property type="component" value="Linkage Group LG9"/>
</dbReference>
<evidence type="ECO:0000313" key="2">
    <source>
        <dbReference type="EMBL" id="KAD2393657.1"/>
    </source>
</evidence>